<dbReference type="GO" id="GO:0005096">
    <property type="term" value="F:GTPase activator activity"/>
    <property type="evidence" value="ECO:0007669"/>
    <property type="project" value="UniProtKB-KW"/>
</dbReference>
<accession>A0A367IPB8</accession>
<dbReference type="SUPFAM" id="SSF48350">
    <property type="entry name" value="GTPase activation domain, GAP"/>
    <property type="match status" value="1"/>
</dbReference>
<dbReference type="PROSITE" id="PS50238">
    <property type="entry name" value="RHOGAP"/>
    <property type="match status" value="1"/>
</dbReference>
<protein>
    <recommendedName>
        <fullName evidence="3">Rho-GAP domain-containing protein</fullName>
    </recommendedName>
</protein>
<evidence type="ECO:0000256" key="1">
    <source>
        <dbReference type="ARBA" id="ARBA00022468"/>
    </source>
</evidence>
<evidence type="ECO:0000256" key="2">
    <source>
        <dbReference type="SAM" id="MobiDB-lite"/>
    </source>
</evidence>
<organism evidence="4 5">
    <name type="scientific">Rhizopus stolonifer</name>
    <name type="common">Rhizopus nigricans</name>
    <dbReference type="NCBI Taxonomy" id="4846"/>
    <lineage>
        <taxon>Eukaryota</taxon>
        <taxon>Fungi</taxon>
        <taxon>Fungi incertae sedis</taxon>
        <taxon>Mucoromycota</taxon>
        <taxon>Mucoromycotina</taxon>
        <taxon>Mucoromycetes</taxon>
        <taxon>Mucorales</taxon>
        <taxon>Mucorineae</taxon>
        <taxon>Rhizopodaceae</taxon>
        <taxon>Rhizopus</taxon>
    </lineage>
</organism>
<dbReference type="SMART" id="SM00324">
    <property type="entry name" value="RhoGAP"/>
    <property type="match status" value="1"/>
</dbReference>
<comment type="caution">
    <text evidence="4">The sequence shown here is derived from an EMBL/GenBank/DDBJ whole genome shotgun (WGS) entry which is preliminary data.</text>
</comment>
<dbReference type="Pfam" id="PF00620">
    <property type="entry name" value="RhoGAP"/>
    <property type="match status" value="1"/>
</dbReference>
<evidence type="ECO:0000259" key="3">
    <source>
        <dbReference type="PROSITE" id="PS50238"/>
    </source>
</evidence>
<keyword evidence="5" id="KW-1185">Reference proteome</keyword>
<dbReference type="InterPro" id="IPR008936">
    <property type="entry name" value="Rho_GTPase_activation_prot"/>
</dbReference>
<proteinExistence type="predicted"/>
<dbReference type="EMBL" id="PJQM01006638">
    <property type="protein sequence ID" value="RCH79351.1"/>
    <property type="molecule type" value="Genomic_DNA"/>
</dbReference>
<dbReference type="InterPro" id="IPR000198">
    <property type="entry name" value="RhoGAP_dom"/>
</dbReference>
<evidence type="ECO:0000313" key="5">
    <source>
        <dbReference type="Proteomes" id="UP000253551"/>
    </source>
</evidence>
<dbReference type="Gene3D" id="1.10.555.10">
    <property type="entry name" value="Rho GTPase activation protein"/>
    <property type="match status" value="1"/>
</dbReference>
<evidence type="ECO:0000313" key="4">
    <source>
        <dbReference type="EMBL" id="RCH79351.1"/>
    </source>
</evidence>
<name>A0A367IPB8_RHIST</name>
<dbReference type="PANTHER" id="PTHR15228:SF24">
    <property type="entry name" value="RHO-GAP DOMAIN-CONTAINING PROTEIN"/>
    <property type="match status" value="1"/>
</dbReference>
<feature type="domain" description="Rho-GAP" evidence="3">
    <location>
        <begin position="18"/>
        <end position="217"/>
    </location>
</feature>
<dbReference type="AlphaFoldDB" id="A0A367IPB8"/>
<dbReference type="OrthoDB" id="185175at2759"/>
<reference evidence="4 5" key="1">
    <citation type="journal article" date="2018" name="G3 (Bethesda)">
        <title>Phylogenetic and Phylogenomic Definition of Rhizopus Species.</title>
        <authorList>
            <person name="Gryganskyi A.P."/>
            <person name="Golan J."/>
            <person name="Dolatabadi S."/>
            <person name="Mondo S."/>
            <person name="Robb S."/>
            <person name="Idnurm A."/>
            <person name="Muszewska A."/>
            <person name="Steczkiewicz K."/>
            <person name="Masonjones S."/>
            <person name="Liao H.L."/>
            <person name="Gajdeczka M.T."/>
            <person name="Anike F."/>
            <person name="Vuek A."/>
            <person name="Anishchenko I.M."/>
            <person name="Voigt K."/>
            <person name="de Hoog G.S."/>
            <person name="Smith M.E."/>
            <person name="Heitman J."/>
            <person name="Vilgalys R."/>
            <person name="Stajich J.E."/>
        </authorList>
    </citation>
    <scope>NUCLEOTIDE SEQUENCE [LARGE SCALE GENOMIC DNA]</scope>
    <source>
        <strain evidence="4 5">LSU 92-RS-03</strain>
    </source>
</reference>
<dbReference type="InterPro" id="IPR051025">
    <property type="entry name" value="RhoGAP"/>
</dbReference>
<dbReference type="Proteomes" id="UP000253551">
    <property type="component" value="Unassembled WGS sequence"/>
</dbReference>
<dbReference type="PANTHER" id="PTHR15228">
    <property type="entry name" value="SPERMATHECAL PHYSIOLOGY VARIANT"/>
    <property type="match status" value="1"/>
</dbReference>
<feature type="region of interest" description="Disordered" evidence="2">
    <location>
        <begin position="243"/>
        <end position="285"/>
    </location>
</feature>
<dbReference type="GO" id="GO:0007165">
    <property type="term" value="P:signal transduction"/>
    <property type="evidence" value="ECO:0007669"/>
    <property type="project" value="InterPro"/>
</dbReference>
<dbReference type="STRING" id="4846.A0A367IPB8"/>
<sequence length="341" mass="38494">MQSSDETLVFGMQLDIAVALTKIEDDDLVPGVFKRCIDYLNLVGIHEVGIYRIPGSTLTVNKLKDEFNYGVDINFEETKPDPHVVGTLLKLYLRELPEAVIPSEYTREFRIALEEAPLNQPSSTLFTIRAARDMVAKLSTSSFCLLKPLCQHLKRVADNERENKMSVSNLSLIFIPTLNIERGLFNCLVEHYHKVFEEEKPAGPVPPPLPQKPRNLLIETQSEPKKLAHSKTMSDTGMYVNNIKHLNNSKTPPPKPTRSPNPTSNRSRQPPPLKPRSKSVSSPMRDMTLVATTSELDNETWKKRGRVEAIGKQFETLINDTQPISHHRKNAVLVNKPFANI</sequence>
<gene>
    <name evidence="4" type="ORF">CU098_001778</name>
</gene>
<keyword evidence="1" id="KW-0343">GTPase activation</keyword>